<evidence type="ECO:0000313" key="2">
    <source>
        <dbReference type="Proteomes" id="UP001249851"/>
    </source>
</evidence>
<keyword evidence="2" id="KW-1185">Reference proteome</keyword>
<sequence>MKDPGDEVDDGVLPVLYLAEIHTLTPMYKCCCARCASEQFAIGILTFVLISGGQPGIDALIEAWHLGHEELSNGILKQVRRSDRGNAPKKVLTALLSTRTDVDALLDDIVAKEPLITPSKMEQVGVDWSVEGCLWVTAPVNAWSLS</sequence>
<comment type="caution">
    <text evidence="1">The sequence shown here is derived from an EMBL/GenBank/DDBJ whole genome shotgun (WGS) entry which is preliminary data.</text>
</comment>
<reference evidence="1" key="2">
    <citation type="journal article" date="2023" name="Science">
        <title>Genomic signatures of disease resistance in endangered staghorn corals.</title>
        <authorList>
            <person name="Vollmer S.V."/>
            <person name="Selwyn J.D."/>
            <person name="Despard B.A."/>
            <person name="Roesel C.L."/>
        </authorList>
    </citation>
    <scope>NUCLEOTIDE SEQUENCE</scope>
    <source>
        <strain evidence="1">K2</strain>
    </source>
</reference>
<proteinExistence type="predicted"/>
<evidence type="ECO:0000313" key="1">
    <source>
        <dbReference type="EMBL" id="KAK2555943.1"/>
    </source>
</evidence>
<reference evidence="1" key="1">
    <citation type="journal article" date="2023" name="G3 (Bethesda)">
        <title>Whole genome assembly and annotation of the endangered Caribbean coral Acropora cervicornis.</title>
        <authorList>
            <person name="Selwyn J.D."/>
            <person name="Vollmer S.V."/>
        </authorList>
    </citation>
    <scope>NUCLEOTIDE SEQUENCE</scope>
    <source>
        <strain evidence="1">K2</strain>
    </source>
</reference>
<dbReference type="EMBL" id="JARQWQ010000059">
    <property type="protein sequence ID" value="KAK2555943.1"/>
    <property type="molecule type" value="Genomic_DNA"/>
</dbReference>
<gene>
    <name evidence="1" type="ORF">P5673_022222</name>
</gene>
<protein>
    <submittedName>
        <fullName evidence="1">Uncharacterized protein</fullName>
    </submittedName>
</protein>
<accession>A0AAD9Q7B8</accession>
<organism evidence="1 2">
    <name type="scientific">Acropora cervicornis</name>
    <name type="common">Staghorn coral</name>
    <dbReference type="NCBI Taxonomy" id="6130"/>
    <lineage>
        <taxon>Eukaryota</taxon>
        <taxon>Metazoa</taxon>
        <taxon>Cnidaria</taxon>
        <taxon>Anthozoa</taxon>
        <taxon>Hexacorallia</taxon>
        <taxon>Scleractinia</taxon>
        <taxon>Astrocoeniina</taxon>
        <taxon>Acroporidae</taxon>
        <taxon>Acropora</taxon>
    </lineage>
</organism>
<name>A0AAD9Q7B8_ACRCE</name>
<dbReference type="AlphaFoldDB" id="A0AAD9Q7B8"/>
<dbReference type="Proteomes" id="UP001249851">
    <property type="component" value="Unassembled WGS sequence"/>
</dbReference>